<evidence type="ECO:0000256" key="1">
    <source>
        <dbReference type="ARBA" id="ARBA00022801"/>
    </source>
</evidence>
<evidence type="ECO:0000313" key="4">
    <source>
        <dbReference type="Proteomes" id="UP001500540"/>
    </source>
</evidence>
<dbReference type="InterPro" id="IPR006683">
    <property type="entry name" value="Thioestr_dom"/>
</dbReference>
<name>A0ABP7H241_9MICO</name>
<dbReference type="InterPro" id="IPR052723">
    <property type="entry name" value="Acyl-CoA_thioesterase_PaaI"/>
</dbReference>
<dbReference type="InterPro" id="IPR003736">
    <property type="entry name" value="PAAI_dom"/>
</dbReference>
<dbReference type="Proteomes" id="UP001500540">
    <property type="component" value="Unassembled WGS sequence"/>
</dbReference>
<dbReference type="InterPro" id="IPR029069">
    <property type="entry name" value="HotDog_dom_sf"/>
</dbReference>
<proteinExistence type="predicted"/>
<comment type="caution">
    <text evidence="3">The sequence shown here is derived from an EMBL/GenBank/DDBJ whole genome shotgun (WGS) entry which is preliminary data.</text>
</comment>
<dbReference type="SUPFAM" id="SSF54637">
    <property type="entry name" value="Thioesterase/thiol ester dehydrase-isomerase"/>
    <property type="match status" value="1"/>
</dbReference>
<keyword evidence="4" id="KW-1185">Reference proteome</keyword>
<evidence type="ECO:0000313" key="3">
    <source>
        <dbReference type="EMBL" id="GAA3777789.1"/>
    </source>
</evidence>
<gene>
    <name evidence="3" type="primary">paaI_2</name>
    <name evidence="3" type="ORF">GCM10022240_31400</name>
</gene>
<dbReference type="PANTHER" id="PTHR42856">
    <property type="entry name" value="ACYL-COENZYME A THIOESTERASE PAAI"/>
    <property type="match status" value="1"/>
</dbReference>
<dbReference type="RefSeq" id="WP_344785332.1">
    <property type="nucleotide sequence ID" value="NZ_BAABAF010000015.1"/>
</dbReference>
<sequence>MGAVDPLVREILAGEPSLAWFGFTVDEAVSGRAVASTQVGPEHVNANGMAHGGFVFALADQAFAMAATTVLHFSATADAQIHYLAPAHVGQRLVATAQTSWHDGRRAVVDVIVTADGDVIATYSGMARAVRRT</sequence>
<feature type="domain" description="Thioesterase" evidence="2">
    <location>
        <begin position="47"/>
        <end position="119"/>
    </location>
</feature>
<dbReference type="NCBIfam" id="TIGR00369">
    <property type="entry name" value="unchar_dom_1"/>
    <property type="match status" value="1"/>
</dbReference>
<dbReference type="CDD" id="cd03443">
    <property type="entry name" value="PaaI_thioesterase"/>
    <property type="match status" value="1"/>
</dbReference>
<dbReference type="Pfam" id="PF03061">
    <property type="entry name" value="4HBT"/>
    <property type="match status" value="1"/>
</dbReference>
<dbReference type="EMBL" id="BAABAF010000015">
    <property type="protein sequence ID" value="GAA3777789.1"/>
    <property type="molecule type" value="Genomic_DNA"/>
</dbReference>
<reference evidence="4" key="1">
    <citation type="journal article" date="2019" name="Int. J. Syst. Evol. Microbiol.">
        <title>The Global Catalogue of Microorganisms (GCM) 10K type strain sequencing project: providing services to taxonomists for standard genome sequencing and annotation.</title>
        <authorList>
            <consortium name="The Broad Institute Genomics Platform"/>
            <consortium name="The Broad Institute Genome Sequencing Center for Infectious Disease"/>
            <person name="Wu L."/>
            <person name="Ma J."/>
        </authorList>
    </citation>
    <scope>NUCLEOTIDE SEQUENCE [LARGE SCALE GENOMIC DNA]</scope>
    <source>
        <strain evidence="4">JCM 16950</strain>
    </source>
</reference>
<dbReference type="PANTHER" id="PTHR42856:SF1">
    <property type="entry name" value="ACYL-COENZYME A THIOESTERASE PAAI"/>
    <property type="match status" value="1"/>
</dbReference>
<dbReference type="Gene3D" id="3.10.129.10">
    <property type="entry name" value="Hotdog Thioesterase"/>
    <property type="match status" value="1"/>
</dbReference>
<protein>
    <submittedName>
        <fullName evidence="3">Hydroxyphenylacetyl-CoA thioesterase PaaI</fullName>
    </submittedName>
</protein>
<accession>A0ABP7H241</accession>
<evidence type="ECO:0000259" key="2">
    <source>
        <dbReference type="Pfam" id="PF03061"/>
    </source>
</evidence>
<organism evidence="3 4">
    <name type="scientific">Microbacterium kribbense</name>
    <dbReference type="NCBI Taxonomy" id="433645"/>
    <lineage>
        <taxon>Bacteria</taxon>
        <taxon>Bacillati</taxon>
        <taxon>Actinomycetota</taxon>
        <taxon>Actinomycetes</taxon>
        <taxon>Micrococcales</taxon>
        <taxon>Microbacteriaceae</taxon>
        <taxon>Microbacterium</taxon>
    </lineage>
</organism>
<keyword evidence="1" id="KW-0378">Hydrolase</keyword>